<dbReference type="PANTHER" id="PTHR11049">
    <property type="entry name" value="ACYL COENZYME A THIOESTER HYDROLASE"/>
    <property type="match status" value="1"/>
</dbReference>
<evidence type="ECO:0000313" key="7">
    <source>
        <dbReference type="Proteomes" id="UP000234882"/>
    </source>
</evidence>
<dbReference type="AlphaFoldDB" id="A0A2K9MBN7"/>
<dbReference type="OrthoDB" id="9801856at2"/>
<comment type="similarity">
    <text evidence="1">Belongs to the acyl coenzyme A hydrolase family.</text>
</comment>
<name>A0A2K9MBN7_9RHOB</name>
<sequence>MQDVAADRQTDRADVTERADLVLPGQANHYGTLFAGQALSLMASAAFTAASRHARHDMVLTGVDTLRLDAPVPVGSLFVTQARLQRRGRSSVTIAVTGICENPRSGHRTQVAQGQFRLVAVDPDGRPQPITDRSSADENP</sequence>
<dbReference type="InterPro" id="IPR040170">
    <property type="entry name" value="Cytosol_ACT"/>
</dbReference>
<organism evidence="6 7">
    <name type="scientific">Paracoccus jeotgali</name>
    <dbReference type="NCBI Taxonomy" id="2065379"/>
    <lineage>
        <taxon>Bacteria</taxon>
        <taxon>Pseudomonadati</taxon>
        <taxon>Pseudomonadota</taxon>
        <taxon>Alphaproteobacteria</taxon>
        <taxon>Rhodobacterales</taxon>
        <taxon>Paracoccaceae</taxon>
        <taxon>Paracoccus</taxon>
    </lineage>
</organism>
<reference evidence="7" key="1">
    <citation type="submission" date="2017-12" db="EMBL/GenBank/DDBJ databases">
        <title>Genomic analysis of Paracoccus sp. CBA4604.</title>
        <authorList>
            <person name="Roh S.W."/>
            <person name="Kim J.Y."/>
            <person name="Kim J.S."/>
        </authorList>
    </citation>
    <scope>NUCLEOTIDE SEQUENCE [LARGE SCALE GENOMIC DNA]</scope>
    <source>
        <strain evidence="7">CBA4604</strain>
    </source>
</reference>
<evidence type="ECO:0000256" key="2">
    <source>
        <dbReference type="ARBA" id="ARBA00022801"/>
    </source>
</evidence>
<accession>A0A2K9MBN7</accession>
<keyword evidence="2 3" id="KW-0378">Hydrolase</keyword>
<evidence type="ECO:0000256" key="1">
    <source>
        <dbReference type="ARBA" id="ARBA00010458"/>
    </source>
</evidence>
<dbReference type="EMBL" id="CP025583">
    <property type="protein sequence ID" value="AUM73023.1"/>
    <property type="molecule type" value="Genomic_DNA"/>
</dbReference>
<proteinExistence type="inferred from homology"/>
<dbReference type="Proteomes" id="UP000234882">
    <property type="component" value="Chromosome"/>
</dbReference>
<dbReference type="InterPro" id="IPR029069">
    <property type="entry name" value="HotDog_dom_sf"/>
</dbReference>
<evidence type="ECO:0000313" key="6">
    <source>
        <dbReference type="EMBL" id="AUM73023.1"/>
    </source>
</evidence>
<feature type="compositionally biased region" description="Polar residues" evidence="4">
    <location>
        <begin position="131"/>
        <end position="140"/>
    </location>
</feature>
<protein>
    <submittedName>
        <fullName evidence="6">Acyl-CoA thioesterase</fullName>
    </submittedName>
</protein>
<gene>
    <name evidence="6" type="ORF">CYR75_00745</name>
</gene>
<dbReference type="GO" id="GO:0009062">
    <property type="term" value="P:fatty acid catabolic process"/>
    <property type="evidence" value="ECO:0007669"/>
    <property type="project" value="TreeGrafter"/>
</dbReference>
<keyword evidence="7" id="KW-1185">Reference proteome</keyword>
<feature type="domain" description="HotDog ACOT-type" evidence="5">
    <location>
        <begin position="12"/>
        <end position="124"/>
    </location>
</feature>
<evidence type="ECO:0000256" key="4">
    <source>
        <dbReference type="SAM" id="MobiDB-lite"/>
    </source>
</evidence>
<dbReference type="InterPro" id="IPR033120">
    <property type="entry name" value="HOTDOG_ACOT"/>
</dbReference>
<dbReference type="GO" id="GO:0052816">
    <property type="term" value="F:long-chain fatty acyl-CoA hydrolase activity"/>
    <property type="evidence" value="ECO:0007669"/>
    <property type="project" value="TreeGrafter"/>
</dbReference>
<dbReference type="InterPro" id="IPR006683">
    <property type="entry name" value="Thioestr_dom"/>
</dbReference>
<dbReference type="Gene3D" id="3.10.129.10">
    <property type="entry name" value="Hotdog Thioesterase"/>
    <property type="match status" value="1"/>
</dbReference>
<dbReference type="GO" id="GO:0005829">
    <property type="term" value="C:cytosol"/>
    <property type="evidence" value="ECO:0007669"/>
    <property type="project" value="TreeGrafter"/>
</dbReference>
<dbReference type="CDD" id="cd03442">
    <property type="entry name" value="BFIT_BACH"/>
    <property type="match status" value="1"/>
</dbReference>
<dbReference type="GO" id="GO:0006637">
    <property type="term" value="P:acyl-CoA metabolic process"/>
    <property type="evidence" value="ECO:0007669"/>
    <property type="project" value="TreeGrafter"/>
</dbReference>
<evidence type="ECO:0000259" key="5">
    <source>
        <dbReference type="PROSITE" id="PS51770"/>
    </source>
</evidence>
<feature type="region of interest" description="Disordered" evidence="4">
    <location>
        <begin position="121"/>
        <end position="140"/>
    </location>
</feature>
<dbReference type="PROSITE" id="PS51770">
    <property type="entry name" value="HOTDOG_ACOT"/>
    <property type="match status" value="1"/>
</dbReference>
<dbReference type="RefSeq" id="WP_101498407.1">
    <property type="nucleotide sequence ID" value="NZ_CP025583.1"/>
</dbReference>
<evidence type="ECO:0000256" key="3">
    <source>
        <dbReference type="PROSITE-ProRule" id="PRU01106"/>
    </source>
</evidence>
<dbReference type="Pfam" id="PF03061">
    <property type="entry name" value="4HBT"/>
    <property type="match status" value="1"/>
</dbReference>
<dbReference type="SUPFAM" id="SSF54637">
    <property type="entry name" value="Thioesterase/thiol ester dehydrase-isomerase"/>
    <property type="match status" value="1"/>
</dbReference>
<dbReference type="KEGG" id="paru:CYR75_00745"/>
<dbReference type="PANTHER" id="PTHR11049:SF24">
    <property type="entry name" value="CYTOSOLIC ACYL COENZYME A THIOESTER HYDROLASE"/>
    <property type="match status" value="1"/>
</dbReference>